<evidence type="ECO:0000313" key="3">
    <source>
        <dbReference type="Proteomes" id="UP000187209"/>
    </source>
</evidence>
<gene>
    <name evidence="2" type="ORF">SteCoe_22257</name>
</gene>
<sequence length="257" mass="29137">MSSDQKLVLKFLNSPKYNKPIPPSSAASPKTPLSPEEPKTTIPTQEFSLKDIIPNKTTNHIRVLSQPIDILTPELLFSHKRERSLGQKPIGCIYDTSATSPKIEDLEVEDFKFANHSRKATEYENEPNSSESNTEKTYGFNIFTNIKQVFLRGKSSDDCCYENKMVFGRKIQDSYKSFDFVNRSLPVFGCNPCTAYCSSCDREVNTVVDFAKKPSLPFGFLDLVSSFFACCGEPVWLLKLRVHKCERCSKILARSFK</sequence>
<name>A0A1R2BMQ5_9CILI</name>
<evidence type="ECO:0000256" key="1">
    <source>
        <dbReference type="SAM" id="MobiDB-lite"/>
    </source>
</evidence>
<dbReference type="Proteomes" id="UP000187209">
    <property type="component" value="Unassembled WGS sequence"/>
</dbReference>
<reference evidence="2 3" key="1">
    <citation type="submission" date="2016-11" db="EMBL/GenBank/DDBJ databases">
        <title>The macronuclear genome of Stentor coeruleus: a giant cell with tiny introns.</title>
        <authorList>
            <person name="Slabodnick M."/>
            <person name="Ruby J.G."/>
            <person name="Reiff S.B."/>
            <person name="Swart E.C."/>
            <person name="Gosai S."/>
            <person name="Prabakaran S."/>
            <person name="Witkowska E."/>
            <person name="Larue G.E."/>
            <person name="Fisher S."/>
            <person name="Freeman R.M."/>
            <person name="Gunawardena J."/>
            <person name="Chu W."/>
            <person name="Stover N.A."/>
            <person name="Gregory B.D."/>
            <person name="Nowacki M."/>
            <person name="Derisi J."/>
            <person name="Roy S.W."/>
            <person name="Marshall W.F."/>
            <person name="Sood P."/>
        </authorList>
    </citation>
    <scope>NUCLEOTIDE SEQUENCE [LARGE SCALE GENOMIC DNA]</scope>
    <source>
        <strain evidence="2">WM001</strain>
    </source>
</reference>
<dbReference type="EMBL" id="MPUH01000543">
    <property type="protein sequence ID" value="OMJ78016.1"/>
    <property type="molecule type" value="Genomic_DNA"/>
</dbReference>
<keyword evidence="3" id="KW-1185">Reference proteome</keyword>
<feature type="compositionally biased region" description="Low complexity" evidence="1">
    <location>
        <begin position="24"/>
        <end position="34"/>
    </location>
</feature>
<dbReference type="AlphaFoldDB" id="A0A1R2BMQ5"/>
<protein>
    <recommendedName>
        <fullName evidence="4">LITAF domain-containing protein</fullName>
    </recommendedName>
</protein>
<dbReference type="OrthoDB" id="323498at2759"/>
<evidence type="ECO:0008006" key="4">
    <source>
        <dbReference type="Google" id="ProtNLM"/>
    </source>
</evidence>
<evidence type="ECO:0000313" key="2">
    <source>
        <dbReference type="EMBL" id="OMJ78016.1"/>
    </source>
</evidence>
<organism evidence="2 3">
    <name type="scientific">Stentor coeruleus</name>
    <dbReference type="NCBI Taxonomy" id="5963"/>
    <lineage>
        <taxon>Eukaryota</taxon>
        <taxon>Sar</taxon>
        <taxon>Alveolata</taxon>
        <taxon>Ciliophora</taxon>
        <taxon>Postciliodesmatophora</taxon>
        <taxon>Heterotrichea</taxon>
        <taxon>Heterotrichida</taxon>
        <taxon>Stentoridae</taxon>
        <taxon>Stentor</taxon>
    </lineage>
</organism>
<accession>A0A1R2BMQ5</accession>
<proteinExistence type="predicted"/>
<feature type="region of interest" description="Disordered" evidence="1">
    <location>
        <begin position="14"/>
        <end position="42"/>
    </location>
</feature>
<comment type="caution">
    <text evidence="2">The sequence shown here is derived from an EMBL/GenBank/DDBJ whole genome shotgun (WGS) entry which is preliminary data.</text>
</comment>